<comment type="subcellular location">
    <subcellularLocation>
        <location evidence="1">Membrane</location>
        <topology evidence="1">Single-pass type I membrane protein</topology>
    </subcellularLocation>
</comment>
<evidence type="ECO:0000256" key="19">
    <source>
        <dbReference type="PROSITE-ProRule" id="PRU10141"/>
    </source>
</evidence>
<dbReference type="Gene3D" id="1.10.510.10">
    <property type="entry name" value="Transferase(Phosphotransferase) domain 1"/>
    <property type="match status" value="1"/>
</dbReference>
<keyword evidence="12 20" id="KW-0472">Membrane</keyword>
<dbReference type="Pfam" id="PF01453">
    <property type="entry name" value="B_lectin"/>
    <property type="match status" value="1"/>
</dbReference>
<dbReference type="Pfam" id="PF00069">
    <property type="entry name" value="Pkinase"/>
    <property type="match status" value="1"/>
</dbReference>
<keyword evidence="8 18" id="KW-0547">Nucleotide-binding</keyword>
<dbReference type="CDD" id="cd01098">
    <property type="entry name" value="PAN_AP_plant"/>
    <property type="match status" value="1"/>
</dbReference>
<organism evidence="24 25">
    <name type="scientific">Aristolochia fimbriata</name>
    <name type="common">White veined hardy Dutchman's pipe vine</name>
    <dbReference type="NCBI Taxonomy" id="158543"/>
    <lineage>
        <taxon>Eukaryota</taxon>
        <taxon>Viridiplantae</taxon>
        <taxon>Streptophyta</taxon>
        <taxon>Embryophyta</taxon>
        <taxon>Tracheophyta</taxon>
        <taxon>Spermatophyta</taxon>
        <taxon>Magnoliopsida</taxon>
        <taxon>Magnoliidae</taxon>
        <taxon>Piperales</taxon>
        <taxon>Aristolochiaceae</taxon>
        <taxon>Aristolochia</taxon>
    </lineage>
</organism>
<evidence type="ECO:0000313" key="24">
    <source>
        <dbReference type="EMBL" id="KAG9456699.1"/>
    </source>
</evidence>
<dbReference type="Gene3D" id="2.90.10.10">
    <property type="entry name" value="Bulb-type lectin domain"/>
    <property type="match status" value="1"/>
</dbReference>
<evidence type="ECO:0000256" key="4">
    <source>
        <dbReference type="ARBA" id="ARBA00022679"/>
    </source>
</evidence>
<proteinExistence type="inferred from homology"/>
<dbReference type="GO" id="GO:0016020">
    <property type="term" value="C:membrane"/>
    <property type="evidence" value="ECO:0007669"/>
    <property type="project" value="UniProtKB-SubCell"/>
</dbReference>
<keyword evidence="15" id="KW-0325">Glycoprotein</keyword>
<dbReference type="SUPFAM" id="SSF56112">
    <property type="entry name" value="Protein kinase-like (PK-like)"/>
    <property type="match status" value="1"/>
</dbReference>
<comment type="similarity">
    <text evidence="18">Belongs to the protein kinase superfamily. Ser/Thr protein kinase family.</text>
</comment>
<dbReference type="FunFam" id="2.90.10.10:FF:000013">
    <property type="entry name" value="G-type lectin S-receptor-like serine/threonine-protein kinase LECRK1"/>
    <property type="match status" value="1"/>
</dbReference>
<dbReference type="CDD" id="cd00028">
    <property type="entry name" value="B_lectin"/>
    <property type="match status" value="1"/>
</dbReference>
<evidence type="ECO:0000256" key="8">
    <source>
        <dbReference type="ARBA" id="ARBA00022741"/>
    </source>
</evidence>
<keyword evidence="25" id="KW-1185">Reference proteome</keyword>
<evidence type="ECO:0000259" key="22">
    <source>
        <dbReference type="PROSITE" id="PS50011"/>
    </source>
</evidence>
<accession>A0AAV7F7V5</accession>
<evidence type="ECO:0000256" key="10">
    <source>
        <dbReference type="ARBA" id="ARBA00022840"/>
    </source>
</evidence>
<dbReference type="Gene3D" id="3.30.200.20">
    <property type="entry name" value="Phosphorylase Kinase, domain 1"/>
    <property type="match status" value="1"/>
</dbReference>
<keyword evidence="6 21" id="KW-0732">Signal</keyword>
<reference evidence="24 25" key="1">
    <citation type="submission" date="2021-07" db="EMBL/GenBank/DDBJ databases">
        <title>The Aristolochia fimbriata genome: insights into angiosperm evolution, floral development and chemical biosynthesis.</title>
        <authorList>
            <person name="Jiao Y."/>
        </authorList>
    </citation>
    <scope>NUCLEOTIDE SEQUENCE [LARGE SCALE GENOMIC DNA]</scope>
    <source>
        <strain evidence="24">IBCAS-2021</strain>
        <tissue evidence="24">Leaf</tissue>
    </source>
</reference>
<feature type="domain" description="Protein kinase" evidence="22">
    <location>
        <begin position="520"/>
        <end position="803"/>
    </location>
</feature>
<dbReference type="FunFam" id="1.10.510.10:FF:000237">
    <property type="entry name" value="G-type lectin S-receptor-like serine/threonine-protein kinase"/>
    <property type="match status" value="1"/>
</dbReference>
<feature type="transmembrane region" description="Helical" evidence="20">
    <location>
        <begin position="457"/>
        <end position="485"/>
    </location>
</feature>
<evidence type="ECO:0000256" key="17">
    <source>
        <dbReference type="ARBA" id="ARBA00048679"/>
    </source>
</evidence>
<evidence type="ECO:0000256" key="18">
    <source>
        <dbReference type="PIRNR" id="PIRNR000641"/>
    </source>
</evidence>
<dbReference type="GO" id="GO:0030246">
    <property type="term" value="F:carbohydrate binding"/>
    <property type="evidence" value="ECO:0007669"/>
    <property type="project" value="UniProtKB-KW"/>
</dbReference>
<dbReference type="PIRSF" id="PIRSF000641">
    <property type="entry name" value="SRK"/>
    <property type="match status" value="1"/>
</dbReference>
<dbReference type="EMBL" id="JAINDJ010000002">
    <property type="protein sequence ID" value="KAG9456699.1"/>
    <property type="molecule type" value="Genomic_DNA"/>
</dbReference>
<keyword evidence="14" id="KW-0675">Receptor</keyword>
<protein>
    <recommendedName>
        <fullName evidence="18">Receptor-like serine/threonine-protein kinase</fullName>
        <ecNumber evidence="18">2.7.11.1</ecNumber>
    </recommendedName>
</protein>
<evidence type="ECO:0000256" key="14">
    <source>
        <dbReference type="ARBA" id="ARBA00023170"/>
    </source>
</evidence>
<dbReference type="Gene3D" id="2.90.10.30">
    <property type="match status" value="1"/>
</dbReference>
<evidence type="ECO:0000256" key="13">
    <source>
        <dbReference type="ARBA" id="ARBA00023157"/>
    </source>
</evidence>
<dbReference type="EC" id="2.7.11.1" evidence="18"/>
<keyword evidence="3" id="KW-0245">EGF-like domain</keyword>
<keyword evidence="10 18" id="KW-0067">ATP-binding</keyword>
<keyword evidence="9 18" id="KW-0418">Kinase</keyword>
<keyword evidence="13" id="KW-1015">Disulfide bond</keyword>
<dbReference type="InterPro" id="IPR008271">
    <property type="entry name" value="Ser/Thr_kinase_AS"/>
</dbReference>
<evidence type="ECO:0000256" key="5">
    <source>
        <dbReference type="ARBA" id="ARBA00022692"/>
    </source>
</evidence>
<feature type="binding site" evidence="19">
    <location>
        <position position="549"/>
    </location>
    <ligand>
        <name>ATP</name>
        <dbReference type="ChEBI" id="CHEBI:30616"/>
    </ligand>
</feature>
<dbReference type="InterPro" id="IPR011009">
    <property type="entry name" value="Kinase-like_dom_sf"/>
</dbReference>
<dbReference type="FunFam" id="2.90.10.30:FF:000001">
    <property type="entry name" value="Serine/threonine-protein kinase"/>
    <property type="match status" value="1"/>
</dbReference>
<name>A0AAV7F7V5_ARIFI</name>
<evidence type="ECO:0000259" key="23">
    <source>
        <dbReference type="PROSITE" id="PS50927"/>
    </source>
</evidence>
<dbReference type="SMART" id="SM00220">
    <property type="entry name" value="S_TKc"/>
    <property type="match status" value="1"/>
</dbReference>
<keyword evidence="7" id="KW-0430">Lectin</keyword>
<feature type="signal peptide" evidence="21">
    <location>
        <begin position="1"/>
        <end position="24"/>
    </location>
</feature>
<evidence type="ECO:0000256" key="12">
    <source>
        <dbReference type="ARBA" id="ARBA00023136"/>
    </source>
</evidence>
<keyword evidence="2 18" id="KW-0723">Serine/threonine-protein kinase</keyword>
<dbReference type="PROSITE" id="PS50011">
    <property type="entry name" value="PROTEIN_KINASE_DOM"/>
    <property type="match status" value="1"/>
</dbReference>
<evidence type="ECO:0000256" key="7">
    <source>
        <dbReference type="ARBA" id="ARBA00022734"/>
    </source>
</evidence>
<gene>
    <name evidence="24" type="ORF">H6P81_001207</name>
</gene>
<sequence length="809" mass="90921">MASWLFLPTLLICFLSCPLQSVKGQTYRNISPGASLSAGGRGSPSSWSSPSGEFAFGFHNLPQMNLFLLAIWYDKLPEKTLVWYANGDNPVQSGSKIELTIRGELVLTDHRGRQVWKQDPLSGNISHAAILDTGNFVMVSTTSDQVWQSFDEPTDTILPTQILDPPSVLSSRQGETNFSKGKFELRLQTDGNLVLYPLSFKEQVYPAYWASNTPDDSRSQLVFNETGSVYLQLNNGTRFNLGPSVDSLSTRDFYQRMVLEFNGVFSLYVYPKTLSKSGTWPQSWTLRRSIPQNMCTIGAQDAGSGACGFNSYCEFDQEGRPQCLCPIGYTYLDPNDQLNGCKRRFTSQNCEDDGSKKGSLLEFDMMAMVNTDWPLSNFESYQTVTEDDCRAACLLDCLCDVAIYRNNQCWKKRLPLSNGRRDLSVGGKALIKVPSANSTFSSLSPNLLGGKKNNRRALLVILSAILGSSAFLNFLLLSLVVFGLWMMRNRKKKVIGSDLEVYGAVIISNFSYKDLEKATDGFKQVLGRGASGTVYKGSVLPSSRFVAVKELDKLPKDKDEEFKNEMRVISRVHHKNLVPLLGFCDEEHHRLLVYEFMNNGSLSGFLFGDSKPNWNQRLRIMFGIARGLLYLHEECQTQIIHCDIKPENVLLDETFTPRIADFGLAKLLRAEQTRTTTGIRGTKGYVAPEWFKSMPITTKVDVYSFGILLLEIIFCRKNVLLNSDKEEQAVLSDWVCDRYTEGKLNVLVEEDQEAVNDFKKVERLVKLAIWCIQEEPSLRPSMKKVTQMLEGAVQVPEPPHPCSYISTID</sequence>
<keyword evidence="5 20" id="KW-0812">Transmembrane</keyword>
<dbReference type="FunFam" id="3.30.200.20:FF:000059">
    <property type="entry name" value="S-receptor-like serine/threonine-protein kinase"/>
    <property type="match status" value="1"/>
</dbReference>
<keyword evidence="4 18" id="KW-0808">Transferase</keyword>
<dbReference type="SUPFAM" id="SSF51110">
    <property type="entry name" value="alpha-D-mannose-specific plant lectins"/>
    <property type="match status" value="1"/>
</dbReference>
<dbReference type="GO" id="GO:0004674">
    <property type="term" value="F:protein serine/threonine kinase activity"/>
    <property type="evidence" value="ECO:0007669"/>
    <property type="project" value="UniProtKB-KW"/>
</dbReference>
<evidence type="ECO:0000256" key="16">
    <source>
        <dbReference type="ARBA" id="ARBA00047899"/>
    </source>
</evidence>
<comment type="catalytic activity">
    <reaction evidence="17 18">
        <text>L-seryl-[protein] + ATP = O-phospho-L-seryl-[protein] + ADP + H(+)</text>
        <dbReference type="Rhea" id="RHEA:17989"/>
        <dbReference type="Rhea" id="RHEA-COMP:9863"/>
        <dbReference type="Rhea" id="RHEA-COMP:11604"/>
        <dbReference type="ChEBI" id="CHEBI:15378"/>
        <dbReference type="ChEBI" id="CHEBI:29999"/>
        <dbReference type="ChEBI" id="CHEBI:30616"/>
        <dbReference type="ChEBI" id="CHEBI:83421"/>
        <dbReference type="ChEBI" id="CHEBI:456216"/>
        <dbReference type="EC" id="2.7.11.1"/>
    </reaction>
</comment>
<evidence type="ECO:0000256" key="15">
    <source>
        <dbReference type="ARBA" id="ARBA00023180"/>
    </source>
</evidence>
<evidence type="ECO:0000256" key="1">
    <source>
        <dbReference type="ARBA" id="ARBA00004479"/>
    </source>
</evidence>
<dbReference type="PANTHER" id="PTHR47976:SF108">
    <property type="entry name" value="G-TYPE LECTIN S-RECEPTOR-LIKE SERINE_THREONINE-PROTEIN KINASE LECRK1"/>
    <property type="match status" value="1"/>
</dbReference>
<dbReference type="InterPro" id="IPR017441">
    <property type="entry name" value="Protein_kinase_ATP_BS"/>
</dbReference>
<dbReference type="GO" id="GO:0005524">
    <property type="term" value="F:ATP binding"/>
    <property type="evidence" value="ECO:0007669"/>
    <property type="project" value="UniProtKB-UniRule"/>
</dbReference>
<dbReference type="InterPro" id="IPR001480">
    <property type="entry name" value="Bulb-type_lectin_dom"/>
</dbReference>
<dbReference type="AlphaFoldDB" id="A0AAV7F7V5"/>
<dbReference type="InterPro" id="IPR024171">
    <property type="entry name" value="SRK-like_kinase"/>
</dbReference>
<evidence type="ECO:0000256" key="20">
    <source>
        <dbReference type="SAM" id="Phobius"/>
    </source>
</evidence>
<evidence type="ECO:0000256" key="3">
    <source>
        <dbReference type="ARBA" id="ARBA00022536"/>
    </source>
</evidence>
<dbReference type="PANTHER" id="PTHR47976">
    <property type="entry name" value="G-TYPE LECTIN S-RECEPTOR-LIKE SERINE/THREONINE-PROTEIN KINASE SD2-5"/>
    <property type="match status" value="1"/>
</dbReference>
<dbReference type="CDD" id="cd14066">
    <property type="entry name" value="STKc_IRAK"/>
    <property type="match status" value="1"/>
</dbReference>
<dbReference type="InterPro" id="IPR051343">
    <property type="entry name" value="G-type_lectin_kinases/EP1-like"/>
</dbReference>
<evidence type="ECO:0000256" key="6">
    <source>
        <dbReference type="ARBA" id="ARBA00022729"/>
    </source>
</evidence>
<evidence type="ECO:0000256" key="2">
    <source>
        <dbReference type="ARBA" id="ARBA00022527"/>
    </source>
</evidence>
<dbReference type="InterPro" id="IPR036426">
    <property type="entry name" value="Bulb-type_lectin_dom_sf"/>
</dbReference>
<dbReference type="InterPro" id="IPR000719">
    <property type="entry name" value="Prot_kinase_dom"/>
</dbReference>
<feature type="domain" description="Bulb-type lectin" evidence="23">
    <location>
        <begin position="27"/>
        <end position="151"/>
    </location>
</feature>
<dbReference type="PROSITE" id="PS00107">
    <property type="entry name" value="PROTEIN_KINASE_ATP"/>
    <property type="match status" value="1"/>
</dbReference>
<dbReference type="Proteomes" id="UP000825729">
    <property type="component" value="Unassembled WGS sequence"/>
</dbReference>
<dbReference type="PROSITE" id="PS00108">
    <property type="entry name" value="PROTEIN_KINASE_ST"/>
    <property type="match status" value="1"/>
</dbReference>
<evidence type="ECO:0000313" key="25">
    <source>
        <dbReference type="Proteomes" id="UP000825729"/>
    </source>
</evidence>
<keyword evidence="11 20" id="KW-1133">Transmembrane helix</keyword>
<dbReference type="PROSITE" id="PS50927">
    <property type="entry name" value="BULB_LECTIN"/>
    <property type="match status" value="1"/>
</dbReference>
<evidence type="ECO:0000256" key="21">
    <source>
        <dbReference type="SAM" id="SignalP"/>
    </source>
</evidence>
<evidence type="ECO:0000256" key="11">
    <source>
        <dbReference type="ARBA" id="ARBA00022989"/>
    </source>
</evidence>
<evidence type="ECO:0000256" key="9">
    <source>
        <dbReference type="ARBA" id="ARBA00022777"/>
    </source>
</evidence>
<feature type="chain" id="PRO_5043877020" description="Receptor-like serine/threonine-protein kinase" evidence="21">
    <location>
        <begin position="25"/>
        <end position="809"/>
    </location>
</feature>
<dbReference type="SMART" id="SM00108">
    <property type="entry name" value="B_lectin"/>
    <property type="match status" value="1"/>
</dbReference>
<comment type="catalytic activity">
    <reaction evidence="16 18">
        <text>L-threonyl-[protein] + ATP = O-phospho-L-threonyl-[protein] + ADP + H(+)</text>
        <dbReference type="Rhea" id="RHEA:46608"/>
        <dbReference type="Rhea" id="RHEA-COMP:11060"/>
        <dbReference type="Rhea" id="RHEA-COMP:11605"/>
        <dbReference type="ChEBI" id="CHEBI:15378"/>
        <dbReference type="ChEBI" id="CHEBI:30013"/>
        <dbReference type="ChEBI" id="CHEBI:30616"/>
        <dbReference type="ChEBI" id="CHEBI:61977"/>
        <dbReference type="ChEBI" id="CHEBI:456216"/>
        <dbReference type="EC" id="2.7.11.1"/>
    </reaction>
</comment>
<comment type="caution">
    <text evidence="24">The sequence shown here is derived from an EMBL/GenBank/DDBJ whole genome shotgun (WGS) entry which is preliminary data.</text>
</comment>